<sequence length="237" mass="27409">MKRFCRRFLLHLWNVENKDGVKNMSVEIIFKDVENESNVPRLGGYSFLPENIDWPLNPNGDKLTLVICLPTDFLNKTLNLNLPKEHVLSVFTTYKKDDYFLDLITFHGDKEELKNIKKGFTRILLHEVGDIRNESDFLIPAQEFILGNELNLDLEEVDEEDLDDIEIYCGSLIGNKPSLLQIENMGLDDYQFCLQIYGGDFPEGFHDIFSLSDSIGYLFLNKNYDQNDAGVFFTQCT</sequence>
<proteinExistence type="predicted"/>
<dbReference type="EMBL" id="FNED01000075">
    <property type="protein sequence ID" value="SDK57636.1"/>
    <property type="molecule type" value="Genomic_DNA"/>
</dbReference>
<dbReference type="Pfam" id="PF09234">
    <property type="entry name" value="DUF1963"/>
    <property type="match status" value="1"/>
</dbReference>
<dbReference type="InterPro" id="IPR015315">
    <property type="entry name" value="DUF1963"/>
</dbReference>
<name>A0A1G9D144_ANEMI</name>
<organism evidence="1 2">
    <name type="scientific">Aneurinibacillus migulanus</name>
    <name type="common">Bacillus migulanus</name>
    <dbReference type="NCBI Taxonomy" id="47500"/>
    <lineage>
        <taxon>Bacteria</taxon>
        <taxon>Bacillati</taxon>
        <taxon>Bacillota</taxon>
        <taxon>Bacilli</taxon>
        <taxon>Bacillales</taxon>
        <taxon>Paenibacillaceae</taxon>
        <taxon>Aneurinibacillus group</taxon>
        <taxon>Aneurinibacillus</taxon>
    </lineage>
</organism>
<gene>
    <name evidence="1" type="ORF">SAMN04487909_1752</name>
</gene>
<dbReference type="SUPFAM" id="SSF103032">
    <property type="entry name" value="Hypothetical protein YwqG"/>
    <property type="match status" value="1"/>
</dbReference>
<protein>
    <recommendedName>
        <fullName evidence="3">DUF1963 domain-containing protein</fullName>
    </recommendedName>
</protein>
<evidence type="ECO:0000313" key="2">
    <source>
        <dbReference type="Proteomes" id="UP000182836"/>
    </source>
</evidence>
<reference evidence="1 2" key="1">
    <citation type="submission" date="2016-10" db="EMBL/GenBank/DDBJ databases">
        <authorList>
            <person name="de Groot N.N."/>
        </authorList>
    </citation>
    <scope>NUCLEOTIDE SEQUENCE [LARGE SCALE GENOMIC DNA]</scope>
    <source>
        <strain evidence="1 2">DSM 2895</strain>
    </source>
</reference>
<evidence type="ECO:0008006" key="3">
    <source>
        <dbReference type="Google" id="ProtNLM"/>
    </source>
</evidence>
<evidence type="ECO:0000313" key="1">
    <source>
        <dbReference type="EMBL" id="SDK57636.1"/>
    </source>
</evidence>
<dbReference type="AlphaFoldDB" id="A0A1G9D144"/>
<dbReference type="Gene3D" id="2.30.320.10">
    <property type="entry name" value="YwqG-like"/>
    <property type="match status" value="1"/>
</dbReference>
<dbReference type="Proteomes" id="UP000182836">
    <property type="component" value="Unassembled WGS sequence"/>
</dbReference>
<dbReference type="InterPro" id="IPR035948">
    <property type="entry name" value="YwqG-like_sf"/>
</dbReference>
<accession>A0A1G9D144</accession>